<dbReference type="HOGENOM" id="CLU_044211_0_0_3"/>
<evidence type="ECO:0000256" key="1">
    <source>
        <dbReference type="SAM" id="MobiDB-lite"/>
    </source>
</evidence>
<feature type="signal peptide" evidence="2">
    <location>
        <begin position="1"/>
        <end position="26"/>
    </location>
</feature>
<dbReference type="OrthoDB" id="292013at2"/>
<dbReference type="PROSITE" id="PS51662">
    <property type="entry name" value="BP_PHYTASE"/>
    <property type="match status" value="1"/>
</dbReference>
<dbReference type="Pfam" id="PF02333">
    <property type="entry name" value="Phytase"/>
    <property type="match status" value="2"/>
</dbReference>
<dbReference type="GO" id="GO:0016158">
    <property type="term" value="F:inositol hexakisphosphate 3-phosphatase activity"/>
    <property type="evidence" value="ECO:0007669"/>
    <property type="project" value="UniProtKB-EC"/>
</dbReference>
<accession>B8HQM4</accession>
<keyword evidence="4" id="KW-0378">Hydrolase</keyword>
<dbReference type="KEGG" id="cyn:Cyan7425_1644"/>
<evidence type="ECO:0000256" key="2">
    <source>
        <dbReference type="SAM" id="SignalP"/>
    </source>
</evidence>
<feature type="region of interest" description="Disordered" evidence="1">
    <location>
        <begin position="398"/>
        <end position="421"/>
    </location>
</feature>
<dbReference type="AlphaFoldDB" id="B8HQM4"/>
<gene>
    <name evidence="4" type="ordered locus">Cyan7425_1644</name>
</gene>
<feature type="chain" id="PRO_5002873403" evidence="2">
    <location>
        <begin position="27"/>
        <end position="450"/>
    </location>
</feature>
<dbReference type="InterPro" id="IPR011042">
    <property type="entry name" value="6-blade_b-propeller_TolB-like"/>
</dbReference>
<dbReference type="eggNOG" id="COG4247">
    <property type="taxonomic scope" value="Bacteria"/>
</dbReference>
<protein>
    <submittedName>
        <fullName evidence="4">3-phytase</fullName>
        <ecNumber evidence="4">3.1.3.8</ecNumber>
    </submittedName>
</protein>
<dbReference type="SUPFAM" id="SSF50956">
    <property type="entry name" value="Thermostable phytase (3-phytase)"/>
    <property type="match status" value="1"/>
</dbReference>
<proteinExistence type="predicted"/>
<organism evidence="4">
    <name type="scientific">Cyanothece sp. (strain PCC 7425 / ATCC 29141)</name>
    <dbReference type="NCBI Taxonomy" id="395961"/>
    <lineage>
        <taxon>Bacteria</taxon>
        <taxon>Bacillati</taxon>
        <taxon>Cyanobacteriota</taxon>
        <taxon>Cyanophyceae</taxon>
        <taxon>Gomontiellales</taxon>
        <taxon>Cyanothecaceae</taxon>
        <taxon>Cyanothece</taxon>
    </lineage>
</organism>
<keyword evidence="2" id="KW-0732">Signal</keyword>
<evidence type="ECO:0000259" key="3">
    <source>
        <dbReference type="PROSITE" id="PS51662"/>
    </source>
</evidence>
<dbReference type="InterPro" id="IPR003431">
    <property type="entry name" value="B-propeller_Phytase"/>
</dbReference>
<dbReference type="EMBL" id="CP001344">
    <property type="protein sequence ID" value="ACL44014.1"/>
    <property type="molecule type" value="Genomic_DNA"/>
</dbReference>
<name>B8HQM4_CYAP4</name>
<dbReference type="STRING" id="395961.Cyan7425_1644"/>
<dbReference type="EC" id="3.1.3.8" evidence="4"/>
<reference evidence="4" key="1">
    <citation type="submission" date="2009-01" db="EMBL/GenBank/DDBJ databases">
        <title>Complete sequence of chromosome Cyanothece sp. PCC 7425.</title>
        <authorList>
            <consortium name="US DOE Joint Genome Institute"/>
            <person name="Lucas S."/>
            <person name="Copeland A."/>
            <person name="Lapidus A."/>
            <person name="Glavina del Rio T."/>
            <person name="Dalin E."/>
            <person name="Tice H."/>
            <person name="Bruce D."/>
            <person name="Goodwin L."/>
            <person name="Pitluck S."/>
            <person name="Sims D."/>
            <person name="Meineke L."/>
            <person name="Brettin T."/>
            <person name="Detter J.C."/>
            <person name="Han C."/>
            <person name="Larimer F."/>
            <person name="Land M."/>
            <person name="Hauser L."/>
            <person name="Kyrpides N."/>
            <person name="Ovchinnikova G."/>
            <person name="Liberton M."/>
            <person name="Stoeckel J."/>
            <person name="Banerjee A."/>
            <person name="Singh A."/>
            <person name="Page L."/>
            <person name="Sato H."/>
            <person name="Zhao L."/>
            <person name="Sherman L."/>
            <person name="Pakrasi H."/>
            <person name="Richardson P."/>
        </authorList>
    </citation>
    <scope>NUCLEOTIDE SEQUENCE</scope>
    <source>
        <strain evidence="4">PCC 7425</strain>
    </source>
</reference>
<dbReference type="Gene3D" id="2.120.10.30">
    <property type="entry name" value="TolB, C-terminal domain"/>
    <property type="match status" value="1"/>
</dbReference>
<sequence length="450" mass="49461">MKKTLSRAWLSVVLSTATLVPLISQAQPTAVSVKPKLETPPLFDDDAGGEADADDPAIWLHPTRAAKSLIVATKKNAGLSVYDLQAREVQAIPAPPGSTAAPGRFNNVDLIYNFGLNSQKVDLAVVSDRGSDRLKVYKIDPSQASQPLTDITIANPPFIFSRNQAQVDDQRTAYGIATYRNRLTGKTYAFVSQRERTKVAQLELLDAGQGKVSYRKIRELVLPSRFTLPNGKTWIPCNDPGNLPQVEGMVVDEETKQLYMGQEDVGIWKVSLARFGQNSPILLDRVREYGVPYTYDQAEEECIYNYNADPGFGSRYLQADVEGLTIYYAAGNRGYLLVSSQGNNTFAIYDRRSTINRYLGSFGLVNAGRVDGVQESDGAAVLNVPLGSSFPFGLLVTQDGDNKPDVPGPDGEPRPNTNFKYTPWQSVANAFPRKLSVTPFGWHPRTGYKP</sequence>
<evidence type="ECO:0000313" key="4">
    <source>
        <dbReference type="EMBL" id="ACL44014.1"/>
    </source>
</evidence>
<feature type="domain" description="BPP" evidence="3">
    <location>
        <begin position="23"/>
        <end position="431"/>
    </location>
</feature>